<dbReference type="Proteomes" id="UP000010087">
    <property type="component" value="Chromosome 2"/>
</dbReference>
<gene>
    <name evidence="1" type="ordered locus">BP1026B_II1608</name>
</gene>
<evidence type="ECO:0000313" key="1">
    <source>
        <dbReference type="EMBL" id="AFI69845.1"/>
    </source>
</evidence>
<dbReference type="PATRIC" id="fig|884204.3.peg.5993"/>
<accession>A0A0H3I0I5</accession>
<name>A0A0H3I0I5_BURP2</name>
<organism evidence="1 2">
    <name type="scientific">Burkholderia pseudomallei (strain 1026b)</name>
    <dbReference type="NCBI Taxonomy" id="884204"/>
    <lineage>
        <taxon>Bacteria</taxon>
        <taxon>Pseudomonadati</taxon>
        <taxon>Pseudomonadota</taxon>
        <taxon>Betaproteobacteria</taxon>
        <taxon>Burkholderiales</taxon>
        <taxon>Burkholderiaceae</taxon>
        <taxon>Burkholderia</taxon>
        <taxon>pseudomallei group</taxon>
    </lineage>
</organism>
<proteinExistence type="predicted"/>
<dbReference type="EMBL" id="CP002834">
    <property type="protein sequence ID" value="AFI69845.1"/>
    <property type="molecule type" value="Genomic_DNA"/>
</dbReference>
<reference evidence="1 2" key="1">
    <citation type="journal article" date="2012" name="PLoS ONE">
        <title>Evolution of Burkholderia pseudomallei in recurrent melioidosis.</title>
        <authorList>
            <person name="Hayden H.S."/>
            <person name="Lim R."/>
            <person name="Brittnacher M.J."/>
            <person name="Sims E.H."/>
            <person name="Ramage E.R."/>
            <person name="Fong C."/>
            <person name="Wu Z."/>
            <person name="Crist E."/>
            <person name="Chang J."/>
            <person name="Zhou Y."/>
            <person name="Radey M."/>
            <person name="Rohmer L."/>
            <person name="Haugen E."/>
            <person name="Gillett W."/>
            <person name="Wuthiekanun V."/>
            <person name="Peacock S.J."/>
            <person name="Kaul R."/>
            <person name="Miller S.I."/>
            <person name="Manoil C."/>
            <person name="Jacobs M.A."/>
        </authorList>
    </citation>
    <scope>NUCLEOTIDE SEQUENCE [LARGE SCALE GENOMIC DNA]</scope>
    <source>
        <strain evidence="1 2">1026b</strain>
    </source>
</reference>
<protein>
    <submittedName>
        <fullName evidence="1">Uncharacterized protein</fullName>
    </submittedName>
</protein>
<dbReference type="AlphaFoldDB" id="A0A0H3I0I5"/>
<dbReference type="KEGG" id="bpz:BP1026B_II1608"/>
<evidence type="ECO:0000313" key="2">
    <source>
        <dbReference type="Proteomes" id="UP000010087"/>
    </source>
</evidence>
<sequence length="154" mass="16981">MADRIDHTGDAPEAMQSPSRQIGHVCYAAKWQQVMRTNTMDSDTADDDHIFLSIIETHTQRLGRINIVAVKQALLPEFPHTLRRAAGMCGVYLDTTGHEQATDRHFECGGIELADASNFGRRMVVDIACAIVLGVNHDITSPKESTTFFGNACH</sequence>